<proteinExistence type="predicted"/>
<dbReference type="RefSeq" id="WP_344785313.1">
    <property type="nucleotide sequence ID" value="NZ_BAABAF010000015.1"/>
</dbReference>
<comment type="caution">
    <text evidence="2">The sequence shown here is derived from an EMBL/GenBank/DDBJ whole genome shotgun (WGS) entry which is preliminary data.</text>
</comment>
<dbReference type="Proteomes" id="UP001500540">
    <property type="component" value="Unassembled WGS sequence"/>
</dbReference>
<evidence type="ECO:0000259" key="1">
    <source>
        <dbReference type="Pfam" id="PF07110"/>
    </source>
</evidence>
<protein>
    <recommendedName>
        <fullName evidence="1">EthD domain-containing protein</fullName>
    </recommendedName>
</protein>
<gene>
    <name evidence="2" type="ORF">GCM10022240_31300</name>
</gene>
<feature type="domain" description="EthD" evidence="1">
    <location>
        <begin position="138"/>
        <end position="221"/>
    </location>
</feature>
<sequence length="235" mass="25794">MSAAYKLALLLKRRSELSQGAFVDAWLTRERRRPLVAPGLVRHVFHGPVPGQRPIAGADAAHYDAVVETWWKRANDAADWVTSREFEQQWLVDRGELLGERPAAVGGRPNMIWEREVTDAMAPVTVIVLPVARGSLRFSEFEDHWIGAHAQLALAGPGAKSRLVSIEDTPAPVPPPACFTGTRYDGVGAITFASPEALAAEFDSAWYREQLAPDERRFTNPDASSALVCTPIDLT</sequence>
<dbReference type="Gene3D" id="3.30.70.100">
    <property type="match status" value="2"/>
</dbReference>
<dbReference type="InterPro" id="IPR009799">
    <property type="entry name" value="EthD_dom"/>
</dbReference>
<dbReference type="InterPro" id="IPR011008">
    <property type="entry name" value="Dimeric_a/b-barrel"/>
</dbReference>
<reference evidence="3" key="1">
    <citation type="journal article" date="2019" name="Int. J. Syst. Evol. Microbiol.">
        <title>The Global Catalogue of Microorganisms (GCM) 10K type strain sequencing project: providing services to taxonomists for standard genome sequencing and annotation.</title>
        <authorList>
            <consortium name="The Broad Institute Genomics Platform"/>
            <consortium name="The Broad Institute Genome Sequencing Center for Infectious Disease"/>
            <person name="Wu L."/>
            <person name="Ma J."/>
        </authorList>
    </citation>
    <scope>NUCLEOTIDE SEQUENCE [LARGE SCALE GENOMIC DNA]</scope>
    <source>
        <strain evidence="3">JCM 16950</strain>
    </source>
</reference>
<accession>A0ABP7H207</accession>
<name>A0ABP7H207_9MICO</name>
<dbReference type="SUPFAM" id="SSF54909">
    <property type="entry name" value="Dimeric alpha+beta barrel"/>
    <property type="match status" value="2"/>
</dbReference>
<dbReference type="EMBL" id="BAABAF010000015">
    <property type="protein sequence ID" value="GAA3777729.1"/>
    <property type="molecule type" value="Genomic_DNA"/>
</dbReference>
<organism evidence="2 3">
    <name type="scientific">Microbacterium kribbense</name>
    <dbReference type="NCBI Taxonomy" id="433645"/>
    <lineage>
        <taxon>Bacteria</taxon>
        <taxon>Bacillati</taxon>
        <taxon>Actinomycetota</taxon>
        <taxon>Actinomycetes</taxon>
        <taxon>Micrococcales</taxon>
        <taxon>Microbacteriaceae</taxon>
        <taxon>Microbacterium</taxon>
    </lineage>
</organism>
<keyword evidence="3" id="KW-1185">Reference proteome</keyword>
<evidence type="ECO:0000313" key="3">
    <source>
        <dbReference type="Proteomes" id="UP001500540"/>
    </source>
</evidence>
<dbReference type="Pfam" id="PF07110">
    <property type="entry name" value="EthD"/>
    <property type="match status" value="1"/>
</dbReference>
<evidence type="ECO:0000313" key="2">
    <source>
        <dbReference type="EMBL" id="GAA3777729.1"/>
    </source>
</evidence>